<protein>
    <recommendedName>
        <fullName evidence="2">TLDc domain-containing protein</fullName>
    </recommendedName>
</protein>
<proteinExistence type="predicted"/>
<feature type="domain" description="TLDc" evidence="2">
    <location>
        <begin position="45"/>
        <end position="226"/>
    </location>
</feature>
<evidence type="ECO:0000259" key="2">
    <source>
        <dbReference type="PROSITE" id="PS51886"/>
    </source>
</evidence>
<evidence type="ECO:0000256" key="1">
    <source>
        <dbReference type="SAM" id="MobiDB-lite"/>
    </source>
</evidence>
<dbReference type="InterPro" id="IPR006571">
    <property type="entry name" value="TLDc_dom"/>
</dbReference>
<evidence type="ECO:0000313" key="3">
    <source>
        <dbReference type="EMBL" id="KAK5579664.1"/>
    </source>
</evidence>
<dbReference type="SMART" id="SM00584">
    <property type="entry name" value="TLDc"/>
    <property type="match status" value="1"/>
</dbReference>
<name>A0AAN7YQ28_9MYCE</name>
<organism evidence="3 4">
    <name type="scientific">Dictyostelium firmibasis</name>
    <dbReference type="NCBI Taxonomy" id="79012"/>
    <lineage>
        <taxon>Eukaryota</taxon>
        <taxon>Amoebozoa</taxon>
        <taxon>Evosea</taxon>
        <taxon>Eumycetozoa</taxon>
        <taxon>Dictyostelia</taxon>
        <taxon>Dictyosteliales</taxon>
        <taxon>Dictyosteliaceae</taxon>
        <taxon>Dictyostelium</taxon>
    </lineage>
</organism>
<feature type="region of interest" description="Disordered" evidence="1">
    <location>
        <begin position="1"/>
        <end position="33"/>
    </location>
</feature>
<sequence length="376" mass="43123">MGPSASKHQNQTNIEEKKETSDNNNNNSNKNQFYVKVPDITEKSKLLTEEHIRWIARYLPDDSYRDTWKLLFSSSRDGHSFNRFQHHSTEKGSIIVIIKEEGEEGHIFGGFCDENLKIKYPKFYGDKNNFVFTLKPKIEVFRSTGLDQCFQYFNADSKTLFNGFAMGGELLYAFSIDHLMENGESKGSDEILSNGDGKPRASTYGNTMLSSQPEYKIEYVEVYGCKDLELTEEQILNIQYQNRNKKGGAVGQKSVLRDEDNADKVIKGMMGDHEFTNYHEDLNEANKNKKITTPLHKYSATIKLKNNITIKGIEIKKSIGYPIHSYSFLKVVEEILISIGNQTSRTEFYYEQSSITSCSTNDIQLIHCISNFINYK</sequence>
<evidence type="ECO:0000313" key="4">
    <source>
        <dbReference type="Proteomes" id="UP001344447"/>
    </source>
</evidence>
<accession>A0AAN7YQ28</accession>
<dbReference type="PANTHER" id="PTHR23354">
    <property type="entry name" value="NUCLEOLAR PROTEIN 7/ESTROGEN RECEPTOR COACTIVATOR-RELATED"/>
    <property type="match status" value="1"/>
</dbReference>
<reference evidence="3 4" key="1">
    <citation type="submission" date="2023-11" db="EMBL/GenBank/DDBJ databases">
        <title>Dfirmibasis_genome.</title>
        <authorList>
            <person name="Edelbroek B."/>
            <person name="Kjellin J."/>
            <person name="Jerlstrom-Hultqvist J."/>
            <person name="Soderbom F."/>
        </authorList>
    </citation>
    <scope>NUCLEOTIDE SEQUENCE [LARGE SCALE GENOMIC DNA]</scope>
    <source>
        <strain evidence="3 4">TNS-C-14</strain>
    </source>
</reference>
<dbReference type="PANTHER" id="PTHR23354:SF128">
    <property type="entry name" value="TLDC DOMAIN-CONTAINING PROTEIN"/>
    <property type="match status" value="1"/>
</dbReference>
<dbReference type="Proteomes" id="UP001344447">
    <property type="component" value="Unassembled WGS sequence"/>
</dbReference>
<keyword evidence="4" id="KW-1185">Reference proteome</keyword>
<dbReference type="AlphaFoldDB" id="A0AAN7YQ28"/>
<gene>
    <name evidence="3" type="ORF">RB653_009349</name>
</gene>
<comment type="caution">
    <text evidence="3">The sequence shown here is derived from an EMBL/GenBank/DDBJ whole genome shotgun (WGS) entry which is preliminary data.</text>
</comment>
<feature type="compositionally biased region" description="Polar residues" evidence="1">
    <location>
        <begin position="1"/>
        <end position="13"/>
    </location>
</feature>
<dbReference type="PROSITE" id="PS51886">
    <property type="entry name" value="TLDC"/>
    <property type="match status" value="1"/>
</dbReference>
<dbReference type="Pfam" id="PF07534">
    <property type="entry name" value="TLD"/>
    <property type="match status" value="1"/>
</dbReference>
<dbReference type="EMBL" id="JAVFKY010000003">
    <property type="protein sequence ID" value="KAK5579664.1"/>
    <property type="molecule type" value="Genomic_DNA"/>
</dbReference>